<name>A0AAE4JSK5_CLOSG</name>
<sequence length="50" mass="5869">MFNFIKGKLQKVLEEKFVLSAYLLTIIFLFVVNLIYNLGKKIGLFIMMII</sequence>
<keyword evidence="1" id="KW-1133">Transmembrane helix</keyword>
<organism evidence="2 3">
    <name type="scientific">Clostridium sporogenes</name>
    <dbReference type="NCBI Taxonomy" id="1509"/>
    <lineage>
        <taxon>Bacteria</taxon>
        <taxon>Bacillati</taxon>
        <taxon>Bacillota</taxon>
        <taxon>Clostridia</taxon>
        <taxon>Eubacteriales</taxon>
        <taxon>Clostridiaceae</taxon>
        <taxon>Clostridium</taxon>
    </lineage>
</organism>
<evidence type="ECO:0000256" key="1">
    <source>
        <dbReference type="SAM" id="Phobius"/>
    </source>
</evidence>
<dbReference type="AlphaFoldDB" id="A0AAE4JSK5"/>
<dbReference type="Proteomes" id="UP001182303">
    <property type="component" value="Unassembled WGS sequence"/>
</dbReference>
<proteinExistence type="predicted"/>
<gene>
    <name evidence="2" type="ORF">P9J83_07870</name>
</gene>
<evidence type="ECO:0000313" key="3">
    <source>
        <dbReference type="Proteomes" id="UP001182303"/>
    </source>
</evidence>
<keyword evidence="1" id="KW-0472">Membrane</keyword>
<feature type="transmembrane region" description="Helical" evidence="1">
    <location>
        <begin position="20"/>
        <end position="39"/>
    </location>
</feature>
<dbReference type="EMBL" id="JARUIS010000009">
    <property type="protein sequence ID" value="MDS1003411.1"/>
    <property type="molecule type" value="Genomic_DNA"/>
</dbReference>
<keyword evidence="1" id="KW-0812">Transmembrane</keyword>
<protein>
    <submittedName>
        <fullName evidence="2">Uncharacterized protein</fullName>
    </submittedName>
</protein>
<reference evidence="2" key="1">
    <citation type="submission" date="2023-04" db="EMBL/GenBank/DDBJ databases">
        <title>Assessment of the microbiological origin of a defect in Grana Padano cheese.</title>
        <authorList>
            <person name="Zago M."/>
            <person name="Rossetti L."/>
            <person name="Bonvini B."/>
            <person name="Carminati D."/>
            <person name="Giraffa G."/>
        </authorList>
    </citation>
    <scope>NUCLEOTIDE SEQUENCE</scope>
    <source>
        <strain evidence="2">4990</strain>
    </source>
</reference>
<comment type="caution">
    <text evidence="2">The sequence shown here is derived from an EMBL/GenBank/DDBJ whole genome shotgun (WGS) entry which is preliminary data.</text>
</comment>
<dbReference type="RefSeq" id="WP_163213447.1">
    <property type="nucleotide sequence ID" value="NZ_JARUIS010000009.1"/>
</dbReference>
<evidence type="ECO:0000313" key="2">
    <source>
        <dbReference type="EMBL" id="MDS1003411.1"/>
    </source>
</evidence>
<accession>A0AAE4JSK5</accession>